<feature type="chain" id="PRO_5021300868" description="Secreted protein" evidence="1">
    <location>
        <begin position="25"/>
        <end position="127"/>
    </location>
</feature>
<sequence length="127" mass="13705">MRIRSKIRTGVAALGMAVAGVALAAGPAAAGSNGNQIRFYDNDGTVYSVWVSGYNQNGQWVSNCFGTPHSTTNLDGWWWSGYVHIDAYHNSSCSGSWPDAGSNNVWINPDLPTDYHNVFYTNGKITG</sequence>
<dbReference type="OrthoDB" id="4237735at2"/>
<dbReference type="EMBL" id="SRID01000060">
    <property type="protein sequence ID" value="TGB13743.1"/>
    <property type="molecule type" value="Genomic_DNA"/>
</dbReference>
<reference evidence="2 3" key="1">
    <citation type="submission" date="2019-03" db="EMBL/GenBank/DDBJ databases">
        <authorList>
            <person name="Gonzalez-Pimentel J.L."/>
        </authorList>
    </citation>
    <scope>NUCLEOTIDE SEQUENCE [LARGE SCALE GENOMIC DNA]</scope>
    <source>
        <strain evidence="2 3">JCM 31289</strain>
    </source>
</reference>
<gene>
    <name evidence="2" type="ORF">E4099_09580</name>
</gene>
<name>A0A4Z0HE05_9ACTN</name>
<dbReference type="Proteomes" id="UP000297948">
    <property type="component" value="Unassembled WGS sequence"/>
</dbReference>
<accession>A0A4Z0HE05</accession>
<evidence type="ECO:0000313" key="2">
    <source>
        <dbReference type="EMBL" id="TGB13743.1"/>
    </source>
</evidence>
<evidence type="ECO:0000313" key="3">
    <source>
        <dbReference type="Proteomes" id="UP000297948"/>
    </source>
</evidence>
<protein>
    <recommendedName>
        <fullName evidence="4">Secreted protein</fullName>
    </recommendedName>
</protein>
<evidence type="ECO:0008006" key="4">
    <source>
        <dbReference type="Google" id="ProtNLM"/>
    </source>
</evidence>
<proteinExistence type="predicted"/>
<dbReference type="AlphaFoldDB" id="A0A4Z0HE05"/>
<evidence type="ECO:0000256" key="1">
    <source>
        <dbReference type="SAM" id="SignalP"/>
    </source>
</evidence>
<keyword evidence="1" id="KW-0732">Signal</keyword>
<feature type="signal peptide" evidence="1">
    <location>
        <begin position="1"/>
        <end position="24"/>
    </location>
</feature>
<organism evidence="2 3">
    <name type="scientific">Streptomyces palmae</name>
    <dbReference type="NCBI Taxonomy" id="1701085"/>
    <lineage>
        <taxon>Bacteria</taxon>
        <taxon>Bacillati</taxon>
        <taxon>Actinomycetota</taxon>
        <taxon>Actinomycetes</taxon>
        <taxon>Kitasatosporales</taxon>
        <taxon>Streptomycetaceae</taxon>
        <taxon>Streptomyces</taxon>
    </lineage>
</organism>
<keyword evidence="3" id="KW-1185">Reference proteome</keyword>
<dbReference type="RefSeq" id="WP_135338541.1">
    <property type="nucleotide sequence ID" value="NZ_JBHLTX010000013.1"/>
</dbReference>
<comment type="caution">
    <text evidence="2">The sequence shown here is derived from an EMBL/GenBank/DDBJ whole genome shotgun (WGS) entry which is preliminary data.</text>
</comment>